<feature type="region of interest" description="Disordered" evidence="1">
    <location>
        <begin position="1060"/>
        <end position="1080"/>
    </location>
</feature>
<proteinExistence type="predicted"/>
<accession>A0ABR1UR75</accession>
<dbReference type="Proteomes" id="UP001480595">
    <property type="component" value="Unassembled WGS sequence"/>
</dbReference>
<feature type="region of interest" description="Disordered" evidence="1">
    <location>
        <begin position="1"/>
        <end position="39"/>
    </location>
</feature>
<feature type="region of interest" description="Disordered" evidence="1">
    <location>
        <begin position="1092"/>
        <end position="1138"/>
    </location>
</feature>
<sequence>MAPKRKQYGRPGEPSDDGDEQERPAQRARHSSRSSSQALLEGTKAAKARFYEKPPKIVIPTILNYLQDGDIDHTANWSSKLEDIIAYLEYADELRRNGHKDFDEQLQGDLFDCQVVIGVHRAYEKRNRGKTPYSNTKLPTAQPQSRLAWYDRLLPITKKTRANARISLIPREGARNSSPFHLIGKNCDPHLYNLYFQTSGGQRLVQNLTMLHRDESMLWQQGSTTKPAGKPTEPNLAELENHVYEECVTSRHDLVKSQHWSYRSSVKNEDVPVEDAVKQRGWRRAALQQLLQLFDNQENRAVNTPWRRVALPAPIKERKELPFHTAARLRNRVEVDDGVTGVSNVLSSFTRRNYMLASWNNRMSVAVPPNFQGPFTFSGRCVYDDNWLKVGRDCVLLSKNLKRAAGMYQPDCRFLPTLIEDIERGLCGGTPATSLRPRPQVDFDPTKENTFLLLDEFDMAWLKFLMVPGSAPGLIKYSNKEPQDNLLILFDHRIQTLFNDTHQNMFWAKTESSEDYKGFPSYTSQKVPLTELLAIINRGGRKLGKEKGHLIWTASDLNDHDTNPPNTLYQFTLEEARFACIKLARQGRLFYEGPILEDVDEYVNSTEWDQDTQCRFYQTDDRNDWGRVGMHKTEIFPEQRIIWRHEDDEAFIKFNRAYKQHTSGIFPADQEEGKSKGFVAETVFKVGIYPEGGFEEARQSPIWEDIVPIDMAAAQELGLSERTSQFFRNLAFRLGRTIRHYQQLQQRSAKSPGLPRKDLNSKSALWQQMVGDVTGTAKQAGYKPIRLTQLTDVIPRAAPGHPAAQSTDLTTIFTTIRKGLINDSVKNYTQTYPSRPCFQIDENGCVIKTFQRQNLWGWADKMIREHHAPYIRKRYFDVRRWPLHRQSEATQKIIRTREDENIYLQSPLAWYRYGIRVGPASKGALGRYENSIIDVLPSKQQLAASELVKKFKQALVVSMRNANVSLQDEWEFIINPPLRDPWRLLPAGQTLQPIVRPTSKFIPGPPVFPMGDTLLKQIQISQELESILDPQQPQNIGTKLLDKVASWFSPEPERIPLLPEIDENRAPRSNPRKRRLPSAFLSEIEPAKKVPALSDPFNDRAPTRPRHLHDVRSRRLKSARAGVGSSAMDTAEEREQSRRERVEAVATLLRGKVVDQVQKAAIASAEAPAPPAWKVKSKAQDARKPDEVPTVEIVRNVDGASATKGESAGGAGKKVTSDVTKSKQAEEGYVWPASVRRPRYSIVQEDGKNIVIIDQDELGGLERAVRVPSSQWPAAEVAPPNIILRVNPSEQTQRAPLSNPFTDDDSFTDLPRKKNTTMPGFVFGSKSPLVSPFTSQVPSVASATPAQSSRRDSTAVQSSRRSSTAATSVTTTTSVSTPPTSAGSSRRGSRSRIKPKPAAKPAEMVKLPTGQSIDISGVPAADGNGKPRHVTARGWVALQHETFPHGYQAVPTPGLSNHCGVYAMVISMRKQLATIPGAKDVTYERLLALGTDPRVQERLAAVGRELARGFDARTNFTVDILAAMLEGWGTAHGVRLHLGIVFPAGTRDPFVLVNERPANAKEYVVWIHSGDASFRGRRDGMSDQQVIDEDQRMDNTVYNHFSGLMPQTRSSQRLRQK</sequence>
<feature type="compositionally biased region" description="Polar residues" evidence="1">
    <location>
        <begin position="1291"/>
        <end position="1301"/>
    </location>
</feature>
<feature type="region of interest" description="Disordered" evidence="1">
    <location>
        <begin position="1291"/>
        <end position="1313"/>
    </location>
</feature>
<name>A0ABR1UR75_9PEZI</name>
<feature type="compositionally biased region" description="Low complexity" evidence="1">
    <location>
        <begin position="1354"/>
        <end position="1386"/>
    </location>
</feature>
<feature type="compositionally biased region" description="Basic residues" evidence="1">
    <location>
        <begin position="1387"/>
        <end position="1397"/>
    </location>
</feature>
<dbReference type="EMBL" id="JAQQWL010000008">
    <property type="protein sequence ID" value="KAK8061423.1"/>
    <property type="molecule type" value="Genomic_DNA"/>
</dbReference>
<protein>
    <submittedName>
        <fullName evidence="2">Uncharacterized protein</fullName>
    </submittedName>
</protein>
<keyword evidence="3" id="KW-1185">Reference proteome</keyword>
<reference evidence="2 3" key="1">
    <citation type="submission" date="2023-01" db="EMBL/GenBank/DDBJ databases">
        <title>Analysis of 21 Apiospora genomes using comparative genomics revels a genus with tremendous synthesis potential of carbohydrate active enzymes and secondary metabolites.</title>
        <authorList>
            <person name="Sorensen T."/>
        </authorList>
    </citation>
    <scope>NUCLEOTIDE SEQUENCE [LARGE SCALE GENOMIC DNA]</scope>
    <source>
        <strain evidence="2 3">CBS 135458</strain>
    </source>
</reference>
<organism evidence="2 3">
    <name type="scientific">Apiospora phragmitis</name>
    <dbReference type="NCBI Taxonomy" id="2905665"/>
    <lineage>
        <taxon>Eukaryota</taxon>
        <taxon>Fungi</taxon>
        <taxon>Dikarya</taxon>
        <taxon>Ascomycota</taxon>
        <taxon>Pezizomycotina</taxon>
        <taxon>Sordariomycetes</taxon>
        <taxon>Xylariomycetidae</taxon>
        <taxon>Amphisphaeriales</taxon>
        <taxon>Apiosporaceae</taxon>
        <taxon>Apiospora</taxon>
    </lineage>
</organism>
<gene>
    <name evidence="2" type="ORF">PG994_007789</name>
</gene>
<dbReference type="RefSeq" id="XP_066714685.1">
    <property type="nucleotide sequence ID" value="XM_066859198.1"/>
</dbReference>
<comment type="caution">
    <text evidence="2">The sequence shown here is derived from an EMBL/GenBank/DDBJ whole genome shotgun (WGS) entry which is preliminary data.</text>
</comment>
<evidence type="ECO:0000256" key="1">
    <source>
        <dbReference type="SAM" id="MobiDB-lite"/>
    </source>
</evidence>
<evidence type="ECO:0000313" key="2">
    <source>
        <dbReference type="EMBL" id="KAK8061423.1"/>
    </source>
</evidence>
<feature type="compositionally biased region" description="Basic and acidic residues" evidence="1">
    <location>
        <begin position="1097"/>
        <end position="1113"/>
    </location>
</feature>
<evidence type="ECO:0000313" key="3">
    <source>
        <dbReference type="Proteomes" id="UP001480595"/>
    </source>
</evidence>
<dbReference type="GeneID" id="92092261"/>
<feature type="region of interest" description="Disordered" evidence="1">
    <location>
        <begin position="1340"/>
        <end position="1427"/>
    </location>
</feature>